<keyword evidence="3" id="KW-0807">Transducer</keyword>
<keyword evidence="4" id="KW-0812">Transmembrane</keyword>
<dbReference type="AlphaFoldDB" id="A0A3D9Z3B7"/>
<evidence type="ECO:0000259" key="6">
    <source>
        <dbReference type="PROSITE" id="PS50885"/>
    </source>
</evidence>
<evidence type="ECO:0000256" key="1">
    <source>
        <dbReference type="ARBA" id="ARBA00022500"/>
    </source>
</evidence>
<dbReference type="GO" id="GO:0004888">
    <property type="term" value="F:transmembrane signaling receptor activity"/>
    <property type="evidence" value="ECO:0007669"/>
    <property type="project" value="TreeGrafter"/>
</dbReference>
<dbReference type="GO" id="GO:0005886">
    <property type="term" value="C:plasma membrane"/>
    <property type="evidence" value="ECO:0007669"/>
    <property type="project" value="TreeGrafter"/>
</dbReference>
<dbReference type="Proteomes" id="UP000256900">
    <property type="component" value="Unassembled WGS sequence"/>
</dbReference>
<proteinExistence type="inferred from homology"/>
<comment type="similarity">
    <text evidence="2">Belongs to the methyl-accepting chemotaxis (MCP) protein family.</text>
</comment>
<dbReference type="GO" id="GO:0006935">
    <property type="term" value="P:chemotaxis"/>
    <property type="evidence" value="ECO:0007669"/>
    <property type="project" value="UniProtKB-KW"/>
</dbReference>
<dbReference type="Gene3D" id="1.10.287.950">
    <property type="entry name" value="Methyl-accepting chemotaxis protein"/>
    <property type="match status" value="1"/>
</dbReference>
<feature type="domain" description="Methyl-accepting transducer" evidence="5">
    <location>
        <begin position="118"/>
        <end position="347"/>
    </location>
</feature>
<evidence type="ECO:0000313" key="8">
    <source>
        <dbReference type="Proteomes" id="UP000256900"/>
    </source>
</evidence>
<feature type="transmembrane region" description="Helical" evidence="4">
    <location>
        <begin position="36"/>
        <end position="56"/>
    </location>
</feature>
<dbReference type="SMART" id="SM00283">
    <property type="entry name" value="MA"/>
    <property type="match status" value="1"/>
</dbReference>
<dbReference type="GO" id="GO:0007165">
    <property type="term" value="P:signal transduction"/>
    <property type="evidence" value="ECO:0007669"/>
    <property type="project" value="UniProtKB-KW"/>
</dbReference>
<sequence>MRLGLKIFAIMALLALAATIAGISIAAAFYEPTLRILGICGFVAAAIVTVLVLFSINHFIVKPLNMVAEAIKRLAKGDVKAPVPTGRDDEIGEMAKAIQAFQHQAVAADSLTTEITNDVGRIAVAAGQASNAVSQVSDGSNLQLSSLRKTAGGVSQSTLAISDVAKNTHLASEQAAAAATLAADGMTRMSDMVNIVNVLAESSSKVRYIADAIARIASQTNMLSLNAAIEAARAGDHGKGFAVVAEEVRKLAENSASLAQEIGELVGRSTAQAGEGVALAGEVSDKMRRISDAVRQSDKLIGSIATAMAQQEASISEINASLNELTRIGQSNATAAEEITATMLDLSKLAGHSRGELDKYKEIWA</sequence>
<dbReference type="Pfam" id="PF00672">
    <property type="entry name" value="HAMP"/>
    <property type="match status" value="1"/>
</dbReference>
<dbReference type="InterPro" id="IPR051310">
    <property type="entry name" value="MCP_chemotaxis"/>
</dbReference>
<reference evidence="7 8" key="1">
    <citation type="submission" date="2018-08" db="EMBL/GenBank/DDBJ databases">
        <title>Genomic Encyclopedia of Type Strains, Phase IV (KMG-IV): sequencing the most valuable type-strain genomes for metagenomic binning, comparative biology and taxonomic classification.</title>
        <authorList>
            <person name="Goeker M."/>
        </authorList>
    </citation>
    <scope>NUCLEOTIDE SEQUENCE [LARGE SCALE GENOMIC DNA]</scope>
    <source>
        <strain evidence="7 8">BW863</strain>
    </source>
</reference>
<keyword evidence="8" id="KW-1185">Reference proteome</keyword>
<evidence type="ECO:0000313" key="7">
    <source>
        <dbReference type="EMBL" id="REF89581.1"/>
    </source>
</evidence>
<keyword evidence="4" id="KW-1133">Transmembrane helix</keyword>
<feature type="domain" description="HAMP" evidence="6">
    <location>
        <begin position="58"/>
        <end position="110"/>
    </location>
</feature>
<feature type="transmembrane region" description="Helical" evidence="4">
    <location>
        <begin position="7"/>
        <end position="30"/>
    </location>
</feature>
<organism evidence="7 8">
    <name type="scientific">Methylovirgula ligni</name>
    <dbReference type="NCBI Taxonomy" id="569860"/>
    <lineage>
        <taxon>Bacteria</taxon>
        <taxon>Pseudomonadati</taxon>
        <taxon>Pseudomonadota</taxon>
        <taxon>Alphaproteobacteria</taxon>
        <taxon>Hyphomicrobiales</taxon>
        <taxon>Beijerinckiaceae</taxon>
        <taxon>Methylovirgula</taxon>
    </lineage>
</organism>
<gene>
    <name evidence="7" type="ORF">DES32_0806</name>
</gene>
<dbReference type="PROSITE" id="PS50111">
    <property type="entry name" value="CHEMOTAXIS_TRANSDUC_2"/>
    <property type="match status" value="1"/>
</dbReference>
<dbReference type="PANTHER" id="PTHR43531">
    <property type="entry name" value="PROTEIN ICFG"/>
    <property type="match status" value="1"/>
</dbReference>
<dbReference type="EMBL" id="QUMO01000001">
    <property type="protein sequence ID" value="REF89581.1"/>
    <property type="molecule type" value="Genomic_DNA"/>
</dbReference>
<dbReference type="SUPFAM" id="SSF58104">
    <property type="entry name" value="Methyl-accepting chemotaxis protein (MCP) signaling domain"/>
    <property type="match status" value="1"/>
</dbReference>
<evidence type="ECO:0000259" key="5">
    <source>
        <dbReference type="PROSITE" id="PS50111"/>
    </source>
</evidence>
<dbReference type="Pfam" id="PF00015">
    <property type="entry name" value="MCPsignal"/>
    <property type="match status" value="1"/>
</dbReference>
<dbReference type="CDD" id="cd06225">
    <property type="entry name" value="HAMP"/>
    <property type="match status" value="1"/>
</dbReference>
<accession>A0A3D9Z3B7</accession>
<dbReference type="Gene3D" id="6.10.340.10">
    <property type="match status" value="1"/>
</dbReference>
<dbReference type="InterPro" id="IPR003660">
    <property type="entry name" value="HAMP_dom"/>
</dbReference>
<comment type="caution">
    <text evidence="7">The sequence shown here is derived from an EMBL/GenBank/DDBJ whole genome shotgun (WGS) entry which is preliminary data.</text>
</comment>
<evidence type="ECO:0000256" key="4">
    <source>
        <dbReference type="SAM" id="Phobius"/>
    </source>
</evidence>
<evidence type="ECO:0000256" key="3">
    <source>
        <dbReference type="PROSITE-ProRule" id="PRU00284"/>
    </source>
</evidence>
<dbReference type="InterPro" id="IPR004089">
    <property type="entry name" value="MCPsignal_dom"/>
</dbReference>
<dbReference type="PANTHER" id="PTHR43531:SF11">
    <property type="entry name" value="METHYL-ACCEPTING CHEMOTAXIS PROTEIN 3"/>
    <property type="match status" value="1"/>
</dbReference>
<evidence type="ECO:0000256" key="2">
    <source>
        <dbReference type="ARBA" id="ARBA00029447"/>
    </source>
</evidence>
<protein>
    <submittedName>
        <fullName evidence="7">Methyl-accepting chemotaxis protein</fullName>
    </submittedName>
</protein>
<dbReference type="SMART" id="SM00304">
    <property type="entry name" value="HAMP"/>
    <property type="match status" value="1"/>
</dbReference>
<name>A0A3D9Z3B7_9HYPH</name>
<dbReference type="OrthoDB" id="266313at2"/>
<keyword evidence="4" id="KW-0472">Membrane</keyword>
<keyword evidence="1" id="KW-0145">Chemotaxis</keyword>
<dbReference type="PROSITE" id="PS50885">
    <property type="entry name" value="HAMP"/>
    <property type="match status" value="1"/>
</dbReference>